<evidence type="ECO:0000256" key="2">
    <source>
        <dbReference type="SAM" id="SignalP"/>
    </source>
</evidence>
<accession>A0A9W7XUI3</accession>
<evidence type="ECO:0000313" key="3">
    <source>
        <dbReference type="EMBL" id="KAJ1721094.1"/>
    </source>
</evidence>
<feature type="transmembrane region" description="Helical" evidence="1">
    <location>
        <begin position="114"/>
        <end position="141"/>
    </location>
</feature>
<dbReference type="OrthoDB" id="5682539at2759"/>
<dbReference type="EMBL" id="JANBOJ010000198">
    <property type="protein sequence ID" value="KAJ1721094.1"/>
    <property type="molecule type" value="Genomic_DNA"/>
</dbReference>
<feature type="transmembrane region" description="Helical" evidence="1">
    <location>
        <begin position="53"/>
        <end position="75"/>
    </location>
</feature>
<feature type="signal peptide" evidence="2">
    <location>
        <begin position="1"/>
        <end position="24"/>
    </location>
</feature>
<protein>
    <submittedName>
        <fullName evidence="3">Uncharacterized protein</fullName>
    </submittedName>
</protein>
<organism evidence="3 4">
    <name type="scientific">Coemansia erecta</name>
    <dbReference type="NCBI Taxonomy" id="147472"/>
    <lineage>
        <taxon>Eukaryota</taxon>
        <taxon>Fungi</taxon>
        <taxon>Fungi incertae sedis</taxon>
        <taxon>Zoopagomycota</taxon>
        <taxon>Kickxellomycotina</taxon>
        <taxon>Kickxellomycetes</taxon>
        <taxon>Kickxellales</taxon>
        <taxon>Kickxellaceae</taxon>
        <taxon>Coemansia</taxon>
    </lineage>
</organism>
<keyword evidence="2" id="KW-0732">Signal</keyword>
<sequence length="146" mass="16004">MSVKSISPLVALLFASLCLTMAAALPTAAIDDPHRAIHQWIAKREMTQETRDSYLVAITALVGFLVGIKVLKFIFGSISFLIDMFTGPFDAADLPQTYTMWAKRDLSQGARDQCLIALVGLVGALVAFKVARFVLGLVNYFTGWFD</sequence>
<proteinExistence type="predicted"/>
<dbReference type="Proteomes" id="UP001149813">
    <property type="component" value="Unassembled WGS sequence"/>
</dbReference>
<comment type="caution">
    <text evidence="3">The sequence shown here is derived from an EMBL/GenBank/DDBJ whole genome shotgun (WGS) entry which is preliminary data.</text>
</comment>
<keyword evidence="1" id="KW-1133">Transmembrane helix</keyword>
<gene>
    <name evidence="3" type="ORF">LPJ53_004343</name>
</gene>
<keyword evidence="1" id="KW-0812">Transmembrane</keyword>
<feature type="chain" id="PRO_5040951560" evidence="2">
    <location>
        <begin position="25"/>
        <end position="146"/>
    </location>
</feature>
<dbReference type="AlphaFoldDB" id="A0A9W7XUI3"/>
<keyword evidence="4" id="KW-1185">Reference proteome</keyword>
<reference evidence="3" key="1">
    <citation type="submission" date="2022-07" db="EMBL/GenBank/DDBJ databases">
        <title>Phylogenomic reconstructions and comparative analyses of Kickxellomycotina fungi.</title>
        <authorList>
            <person name="Reynolds N.K."/>
            <person name="Stajich J.E."/>
            <person name="Barry K."/>
            <person name="Grigoriev I.V."/>
            <person name="Crous P."/>
            <person name="Smith M.E."/>
        </authorList>
    </citation>
    <scope>NUCLEOTIDE SEQUENCE</scope>
    <source>
        <strain evidence="3">NBRC 32514</strain>
    </source>
</reference>
<name>A0A9W7XUI3_9FUNG</name>
<evidence type="ECO:0000313" key="4">
    <source>
        <dbReference type="Proteomes" id="UP001149813"/>
    </source>
</evidence>
<evidence type="ECO:0000256" key="1">
    <source>
        <dbReference type="SAM" id="Phobius"/>
    </source>
</evidence>
<keyword evidence="1" id="KW-0472">Membrane</keyword>